<geneLocation type="mitochondrion" evidence="10"/>
<dbReference type="GO" id="GO:0031966">
    <property type="term" value="C:mitochondrial membrane"/>
    <property type="evidence" value="ECO:0007669"/>
    <property type="project" value="UniProtKB-SubCell"/>
</dbReference>
<dbReference type="GO" id="GO:0008137">
    <property type="term" value="F:NADH dehydrogenase (ubiquinone) activity"/>
    <property type="evidence" value="ECO:0007669"/>
    <property type="project" value="UniProtKB-UniRule"/>
</dbReference>
<keyword evidence="9" id="KW-0830">Ubiquinone</keyword>
<evidence type="ECO:0000256" key="7">
    <source>
        <dbReference type="ARBA" id="ARBA00023136"/>
    </source>
</evidence>
<keyword evidence="6 9" id="KW-1133">Transmembrane helix</keyword>
<evidence type="ECO:0000256" key="4">
    <source>
        <dbReference type="ARBA" id="ARBA00022448"/>
    </source>
</evidence>
<evidence type="ECO:0000256" key="8">
    <source>
        <dbReference type="ARBA" id="ARBA00049551"/>
    </source>
</evidence>
<name>A0A894JHS5_9BIVA</name>
<feature type="transmembrane region" description="Helical" evidence="9">
    <location>
        <begin position="65"/>
        <end position="88"/>
    </location>
</feature>
<dbReference type="PROSITE" id="PS51257">
    <property type="entry name" value="PROKAR_LIPOPROTEIN"/>
    <property type="match status" value="1"/>
</dbReference>
<dbReference type="Pfam" id="PF00507">
    <property type="entry name" value="Oxidored_q4"/>
    <property type="match status" value="1"/>
</dbReference>
<dbReference type="Gene3D" id="1.20.58.1610">
    <property type="entry name" value="NADH:ubiquinone/plastoquinone oxidoreductase, chain 3"/>
    <property type="match status" value="1"/>
</dbReference>
<dbReference type="GO" id="GO:0030964">
    <property type="term" value="C:NADH dehydrogenase complex"/>
    <property type="evidence" value="ECO:0007669"/>
    <property type="project" value="TreeGrafter"/>
</dbReference>
<dbReference type="PANTHER" id="PTHR11058">
    <property type="entry name" value="NADH-UBIQUINONE OXIDOREDUCTASE CHAIN 3"/>
    <property type="match status" value="1"/>
</dbReference>
<keyword evidence="4 9" id="KW-0813">Transport</keyword>
<keyword evidence="7 9" id="KW-0472">Membrane</keyword>
<accession>A0A894JHS5</accession>
<dbReference type="EC" id="7.1.1.2" evidence="9"/>
<feature type="transmembrane region" description="Helical" evidence="9">
    <location>
        <begin position="94"/>
        <end position="113"/>
    </location>
</feature>
<comment type="similarity">
    <text evidence="2 9">Belongs to the complex I subunit 3 family.</text>
</comment>
<dbReference type="InterPro" id="IPR000440">
    <property type="entry name" value="NADH_UbQ/plastoQ_OxRdtase_su3"/>
</dbReference>
<keyword evidence="9" id="KW-0520">NAD</keyword>
<sequence>MTRLEVLSVVFYSMFFSCFCSLMGVLGVYISKKSRLILSKKTSFECGFDQMSTPRVSFSMHFYHFGLLFLIFDVELLLLTPFILSALYSLGFKVSVEVLMWMAFFLVLVLGLVHEYREGTLEWKA</sequence>
<keyword evidence="9 10" id="KW-0496">Mitochondrion</keyword>
<evidence type="ECO:0000256" key="9">
    <source>
        <dbReference type="RuleBase" id="RU003640"/>
    </source>
</evidence>
<comment type="function">
    <text evidence="9">Core subunit of the mitochondrial membrane respiratory chain NADH dehydrogenase (Complex I) which catalyzes electron transfer from NADH through the respiratory chain, using ubiquinone as an electron acceptor. Essential for the catalytic activity of complex I.</text>
</comment>
<evidence type="ECO:0000256" key="5">
    <source>
        <dbReference type="ARBA" id="ARBA00022692"/>
    </source>
</evidence>
<dbReference type="InterPro" id="IPR038430">
    <property type="entry name" value="NDAH_ubi_oxred_su3_sf"/>
</dbReference>
<evidence type="ECO:0000256" key="3">
    <source>
        <dbReference type="ARBA" id="ARBA00021007"/>
    </source>
</evidence>
<reference evidence="10" key="1">
    <citation type="submission" date="2020-10" db="EMBL/GenBank/DDBJ databases">
        <title>The expanded plant-like mitogenome of the invasive quagga mussel, Dreissena rostriformis.</title>
        <authorList>
            <person name="Calcino A.D."/>
            <person name="Baranyi C."/>
            <person name="Wanninger A."/>
        </authorList>
    </citation>
    <scope>NUCLEOTIDE SEQUENCE</scope>
</reference>
<dbReference type="AlphaFoldDB" id="A0A894JHS5"/>
<evidence type="ECO:0000256" key="2">
    <source>
        <dbReference type="ARBA" id="ARBA00008472"/>
    </source>
</evidence>
<dbReference type="CTD" id="4537"/>
<keyword evidence="9" id="KW-0679">Respiratory chain</keyword>
<dbReference type="EMBL" id="MW080914">
    <property type="protein sequence ID" value="QRV59723.1"/>
    <property type="molecule type" value="Genomic_DNA"/>
</dbReference>
<proteinExistence type="inferred from homology"/>
<comment type="subcellular location">
    <subcellularLocation>
        <location evidence="1">Membrane</location>
    </subcellularLocation>
    <subcellularLocation>
        <location evidence="9">Mitochondrion membrane</location>
        <topology evidence="9">Multi-pass membrane protein</topology>
    </subcellularLocation>
</comment>
<keyword evidence="9" id="KW-0249">Electron transport</keyword>
<dbReference type="RefSeq" id="YP_010165789.1">
    <property type="nucleotide sequence ID" value="NC_057514.1"/>
</dbReference>
<keyword evidence="5 9" id="KW-0812">Transmembrane</keyword>
<feature type="transmembrane region" description="Helical" evidence="9">
    <location>
        <begin position="6"/>
        <end position="30"/>
    </location>
</feature>
<keyword evidence="9" id="KW-1278">Translocase</keyword>
<evidence type="ECO:0000313" key="10">
    <source>
        <dbReference type="EMBL" id="QRV59723.1"/>
    </source>
</evidence>
<protein>
    <recommendedName>
        <fullName evidence="3 9">NADH-ubiquinone oxidoreductase chain 3</fullName>
        <ecNumber evidence="9">7.1.1.2</ecNumber>
    </recommendedName>
</protein>
<organism evidence="10">
    <name type="scientific">Dreissena rostriformis</name>
    <dbReference type="NCBI Taxonomy" id="205083"/>
    <lineage>
        <taxon>Eukaryota</taxon>
        <taxon>Metazoa</taxon>
        <taxon>Spiralia</taxon>
        <taxon>Lophotrochozoa</taxon>
        <taxon>Mollusca</taxon>
        <taxon>Bivalvia</taxon>
        <taxon>Autobranchia</taxon>
        <taxon>Heteroconchia</taxon>
        <taxon>Euheterodonta</taxon>
        <taxon>Imparidentia</taxon>
        <taxon>Neoheterodontei</taxon>
        <taxon>Myida</taxon>
        <taxon>Dreissenoidea</taxon>
        <taxon>Dreissenidae</taxon>
        <taxon>Dreissena</taxon>
    </lineage>
</organism>
<evidence type="ECO:0000256" key="6">
    <source>
        <dbReference type="ARBA" id="ARBA00022989"/>
    </source>
</evidence>
<comment type="catalytic activity">
    <reaction evidence="8 9">
        <text>a ubiquinone + NADH + 5 H(+)(in) = a ubiquinol + NAD(+) + 4 H(+)(out)</text>
        <dbReference type="Rhea" id="RHEA:29091"/>
        <dbReference type="Rhea" id="RHEA-COMP:9565"/>
        <dbReference type="Rhea" id="RHEA-COMP:9566"/>
        <dbReference type="ChEBI" id="CHEBI:15378"/>
        <dbReference type="ChEBI" id="CHEBI:16389"/>
        <dbReference type="ChEBI" id="CHEBI:17976"/>
        <dbReference type="ChEBI" id="CHEBI:57540"/>
        <dbReference type="ChEBI" id="CHEBI:57945"/>
        <dbReference type="EC" id="7.1.1.2"/>
    </reaction>
</comment>
<dbReference type="GeneID" id="67270473"/>
<gene>
    <name evidence="10" type="primary">ND3</name>
</gene>
<evidence type="ECO:0000256" key="1">
    <source>
        <dbReference type="ARBA" id="ARBA00004370"/>
    </source>
</evidence>
<dbReference type="PANTHER" id="PTHR11058:SF9">
    <property type="entry name" value="NADH-UBIQUINONE OXIDOREDUCTASE CHAIN 3"/>
    <property type="match status" value="1"/>
</dbReference>